<evidence type="ECO:0000256" key="2">
    <source>
        <dbReference type="PROSITE-ProRule" id="PRU00358"/>
    </source>
</evidence>
<comment type="subcellular location">
    <subcellularLocation>
        <location evidence="2">Nucleus</location>
    </subcellularLocation>
</comment>
<dbReference type="InParanoid" id="A0A0C3BCW0"/>
<feature type="region of interest" description="Disordered" evidence="3">
    <location>
        <begin position="36"/>
        <end position="76"/>
    </location>
</feature>
<dbReference type="SUPFAM" id="SSF88697">
    <property type="entry name" value="PUA domain-like"/>
    <property type="match status" value="1"/>
</dbReference>
<dbReference type="Pfam" id="PF02182">
    <property type="entry name" value="SAD_SRA"/>
    <property type="match status" value="1"/>
</dbReference>
<evidence type="ECO:0000256" key="3">
    <source>
        <dbReference type="SAM" id="MobiDB-lite"/>
    </source>
</evidence>
<keyword evidence="1 2" id="KW-0539">Nucleus</keyword>
<evidence type="ECO:0000313" key="5">
    <source>
        <dbReference type="EMBL" id="KIM84148.1"/>
    </source>
</evidence>
<sequence>MDGVHAMLEHGIHGTAADGAYSVVLSAGYKDDKDSGRTFTYTGAGGKSTGDGPAQRSDIWGPQRSDQTVDNRSNQALLTSVQTKRPVRVVRGPNPNSLWAPVKGYRYDGLYIVDEMLDSELGADGYKVIKFKLRRIEGQPPLSGSNKKDRQDRMLKIGKRGSRG</sequence>
<dbReference type="GO" id="GO:0016567">
    <property type="term" value="P:protein ubiquitination"/>
    <property type="evidence" value="ECO:0007669"/>
    <property type="project" value="TreeGrafter"/>
</dbReference>
<proteinExistence type="predicted"/>
<dbReference type="GO" id="GO:0044027">
    <property type="term" value="P:negative regulation of gene expression via chromosomal CpG island methylation"/>
    <property type="evidence" value="ECO:0007669"/>
    <property type="project" value="TreeGrafter"/>
</dbReference>
<organism evidence="5 6">
    <name type="scientific">Piloderma croceum (strain F 1598)</name>
    <dbReference type="NCBI Taxonomy" id="765440"/>
    <lineage>
        <taxon>Eukaryota</taxon>
        <taxon>Fungi</taxon>
        <taxon>Dikarya</taxon>
        <taxon>Basidiomycota</taxon>
        <taxon>Agaricomycotina</taxon>
        <taxon>Agaricomycetes</taxon>
        <taxon>Agaricomycetidae</taxon>
        <taxon>Atheliales</taxon>
        <taxon>Atheliaceae</taxon>
        <taxon>Piloderma</taxon>
    </lineage>
</organism>
<reference evidence="5 6" key="1">
    <citation type="submission" date="2014-04" db="EMBL/GenBank/DDBJ databases">
        <authorList>
            <consortium name="DOE Joint Genome Institute"/>
            <person name="Kuo A."/>
            <person name="Tarkka M."/>
            <person name="Buscot F."/>
            <person name="Kohler A."/>
            <person name="Nagy L.G."/>
            <person name="Floudas D."/>
            <person name="Copeland A."/>
            <person name="Barry K.W."/>
            <person name="Cichocki N."/>
            <person name="Veneault-Fourrey C."/>
            <person name="LaButti K."/>
            <person name="Lindquist E.A."/>
            <person name="Lipzen A."/>
            <person name="Lundell T."/>
            <person name="Morin E."/>
            <person name="Murat C."/>
            <person name="Sun H."/>
            <person name="Tunlid A."/>
            <person name="Henrissat B."/>
            <person name="Grigoriev I.V."/>
            <person name="Hibbett D.S."/>
            <person name="Martin F."/>
            <person name="Nordberg H.P."/>
            <person name="Cantor M.N."/>
            <person name="Hua S.X."/>
        </authorList>
    </citation>
    <scope>NUCLEOTIDE SEQUENCE [LARGE SCALE GENOMIC DNA]</scope>
    <source>
        <strain evidence="5 6">F 1598</strain>
    </source>
</reference>
<dbReference type="EMBL" id="KN832988">
    <property type="protein sequence ID" value="KIM84148.1"/>
    <property type="molecule type" value="Genomic_DNA"/>
</dbReference>
<accession>A0A0C3BCW0</accession>
<dbReference type="InterPro" id="IPR015947">
    <property type="entry name" value="PUA-like_sf"/>
</dbReference>
<dbReference type="GO" id="GO:0005634">
    <property type="term" value="C:nucleus"/>
    <property type="evidence" value="ECO:0007669"/>
    <property type="project" value="UniProtKB-SubCell"/>
</dbReference>
<feature type="domain" description="YDG" evidence="4">
    <location>
        <begin position="1"/>
        <end position="135"/>
    </location>
</feature>
<feature type="compositionally biased region" description="Polar residues" evidence="3">
    <location>
        <begin position="64"/>
        <end position="76"/>
    </location>
</feature>
<dbReference type="STRING" id="765440.A0A0C3BCW0"/>
<dbReference type="InterPro" id="IPR045134">
    <property type="entry name" value="UHRF1/2-like"/>
</dbReference>
<dbReference type="OrthoDB" id="2270193at2759"/>
<dbReference type="AlphaFoldDB" id="A0A0C3BCW0"/>
<dbReference type="GO" id="GO:0061630">
    <property type="term" value="F:ubiquitin protein ligase activity"/>
    <property type="evidence" value="ECO:0007669"/>
    <property type="project" value="TreeGrafter"/>
</dbReference>
<dbReference type="SMART" id="SM00466">
    <property type="entry name" value="SRA"/>
    <property type="match status" value="1"/>
</dbReference>
<dbReference type="Proteomes" id="UP000054166">
    <property type="component" value="Unassembled WGS sequence"/>
</dbReference>
<evidence type="ECO:0000259" key="4">
    <source>
        <dbReference type="PROSITE" id="PS51015"/>
    </source>
</evidence>
<protein>
    <recommendedName>
        <fullName evidence="4">YDG domain-containing protein</fullName>
    </recommendedName>
</protein>
<name>A0A0C3BCW0_PILCF</name>
<gene>
    <name evidence="5" type="ORF">PILCRDRAFT_818464</name>
</gene>
<dbReference type="Gene3D" id="2.30.280.10">
    <property type="entry name" value="SRA-YDG"/>
    <property type="match status" value="1"/>
</dbReference>
<dbReference type="InterPro" id="IPR036987">
    <property type="entry name" value="SRA-YDG_sf"/>
</dbReference>
<reference evidence="6" key="2">
    <citation type="submission" date="2015-01" db="EMBL/GenBank/DDBJ databases">
        <title>Evolutionary Origins and Diversification of the Mycorrhizal Mutualists.</title>
        <authorList>
            <consortium name="DOE Joint Genome Institute"/>
            <consortium name="Mycorrhizal Genomics Consortium"/>
            <person name="Kohler A."/>
            <person name="Kuo A."/>
            <person name="Nagy L.G."/>
            <person name="Floudas D."/>
            <person name="Copeland A."/>
            <person name="Barry K.W."/>
            <person name="Cichocki N."/>
            <person name="Veneault-Fourrey C."/>
            <person name="LaButti K."/>
            <person name="Lindquist E.A."/>
            <person name="Lipzen A."/>
            <person name="Lundell T."/>
            <person name="Morin E."/>
            <person name="Murat C."/>
            <person name="Riley R."/>
            <person name="Ohm R."/>
            <person name="Sun H."/>
            <person name="Tunlid A."/>
            <person name="Henrissat B."/>
            <person name="Grigoriev I.V."/>
            <person name="Hibbett D.S."/>
            <person name="Martin F."/>
        </authorList>
    </citation>
    <scope>NUCLEOTIDE SEQUENCE [LARGE SCALE GENOMIC DNA]</scope>
    <source>
        <strain evidence="6">F 1598</strain>
    </source>
</reference>
<keyword evidence="6" id="KW-1185">Reference proteome</keyword>
<feature type="compositionally biased region" description="Basic and acidic residues" evidence="3">
    <location>
        <begin position="146"/>
        <end position="155"/>
    </location>
</feature>
<evidence type="ECO:0000313" key="6">
    <source>
        <dbReference type="Proteomes" id="UP000054166"/>
    </source>
</evidence>
<dbReference type="InterPro" id="IPR003105">
    <property type="entry name" value="SRA_YDG"/>
</dbReference>
<feature type="region of interest" description="Disordered" evidence="3">
    <location>
        <begin position="137"/>
        <end position="164"/>
    </location>
</feature>
<evidence type="ECO:0000256" key="1">
    <source>
        <dbReference type="ARBA" id="ARBA00023242"/>
    </source>
</evidence>
<dbReference type="PANTHER" id="PTHR14140:SF27">
    <property type="entry name" value="OS04G0289800 PROTEIN"/>
    <property type="match status" value="1"/>
</dbReference>
<dbReference type="PROSITE" id="PS51015">
    <property type="entry name" value="YDG"/>
    <property type="match status" value="1"/>
</dbReference>
<dbReference type="HOGENOM" id="CLU_090083_1_1_1"/>
<dbReference type="PANTHER" id="PTHR14140">
    <property type="entry name" value="E3 UBIQUITIN-PROTEIN LIGASE UHRF-RELATED"/>
    <property type="match status" value="1"/>
</dbReference>